<reference evidence="7" key="1">
    <citation type="submission" date="2020-12" db="EMBL/GenBank/DDBJ databases">
        <title>Metabolic potential, ecology and presence of endohyphal bacteria is reflected in genomic diversity of Mucoromycotina.</title>
        <authorList>
            <person name="Muszewska A."/>
            <person name="Okrasinska A."/>
            <person name="Steczkiewicz K."/>
            <person name="Drgas O."/>
            <person name="Orlowska M."/>
            <person name="Perlinska-Lenart U."/>
            <person name="Aleksandrzak-Piekarczyk T."/>
            <person name="Szatraj K."/>
            <person name="Zielenkiewicz U."/>
            <person name="Pilsyk S."/>
            <person name="Malc E."/>
            <person name="Mieczkowski P."/>
            <person name="Kruszewska J.S."/>
            <person name="Biernat P."/>
            <person name="Pawlowska J."/>
        </authorList>
    </citation>
    <scope>NUCLEOTIDE SEQUENCE</scope>
    <source>
        <strain evidence="7">WA0000051536</strain>
    </source>
</reference>
<dbReference type="SUPFAM" id="SSF51445">
    <property type="entry name" value="(Trans)glycosidases"/>
    <property type="match status" value="1"/>
</dbReference>
<dbReference type="InterPro" id="IPR017853">
    <property type="entry name" value="GH"/>
</dbReference>
<evidence type="ECO:0000256" key="3">
    <source>
        <dbReference type="ARBA" id="ARBA00012556"/>
    </source>
</evidence>
<dbReference type="Gene3D" id="3.20.20.80">
    <property type="entry name" value="Glycosidases"/>
    <property type="match status" value="1"/>
</dbReference>
<evidence type="ECO:0000256" key="6">
    <source>
        <dbReference type="RuleBase" id="RU361192"/>
    </source>
</evidence>
<protein>
    <recommendedName>
        <fullName evidence="3 6">Arabinogalactan endo-beta-1,4-galactanase</fullName>
        <ecNumber evidence="3 6">3.2.1.89</ecNumber>
    </recommendedName>
</protein>
<gene>
    <name evidence="7" type="ORF">INT44_001390</name>
</gene>
<organism evidence="7 8">
    <name type="scientific">Umbelopsis vinacea</name>
    <dbReference type="NCBI Taxonomy" id="44442"/>
    <lineage>
        <taxon>Eukaryota</taxon>
        <taxon>Fungi</taxon>
        <taxon>Fungi incertae sedis</taxon>
        <taxon>Mucoromycota</taxon>
        <taxon>Mucoromycotina</taxon>
        <taxon>Umbelopsidomycetes</taxon>
        <taxon>Umbelopsidales</taxon>
        <taxon>Umbelopsidaceae</taxon>
        <taxon>Umbelopsis</taxon>
    </lineage>
</organism>
<evidence type="ECO:0000313" key="8">
    <source>
        <dbReference type="Proteomes" id="UP000612746"/>
    </source>
</evidence>
<evidence type="ECO:0000256" key="2">
    <source>
        <dbReference type="ARBA" id="ARBA00010687"/>
    </source>
</evidence>
<dbReference type="AlphaFoldDB" id="A0A8H7QAQ9"/>
<proteinExistence type="inferred from homology"/>
<dbReference type="PANTHER" id="PTHR34983:SF1">
    <property type="entry name" value="ARABINOGALACTAN ENDO-BETA-1,4-GALACTANASE A"/>
    <property type="match status" value="1"/>
</dbReference>
<keyword evidence="4 6" id="KW-0378">Hydrolase</keyword>
<sequence>MFGLPKAIAVTQILACLLSKASATLYLGHDISSLPMLEAAGQKYYVSGTQKKFDAIIQSAGANYIRSRIWVNPSNGDYNLAYNLALAKRAKALGLKFYLDFHYSDTWADPAHQTIPAGWPSDITNLSWEVYNYTKSVVTSFKSQGTPVDMVAIGNEITNGLLWPTGSTSNWANIASILHSAAWGVKDASTTQPLIVVHTDNGWNQATQTWFYSNLMAQGTFLSTDFDIMGFSFYPFYGTGATLANLKATLNYMISTYGKDVIIAETDFPNSCSGVTLSESSIPISAAGQTTWAKDIVSLLEGLPNSHGKGVFYWEPAWVGNAGLGSACTSALLVDSSGNTLSSINMYA</sequence>
<accession>A0A8H7QAQ9</accession>
<dbReference type="EC" id="3.2.1.89" evidence="3 6"/>
<dbReference type="EMBL" id="JAEPRA010000002">
    <property type="protein sequence ID" value="KAG2188635.1"/>
    <property type="molecule type" value="Genomic_DNA"/>
</dbReference>
<keyword evidence="6" id="KW-0732">Signal</keyword>
<dbReference type="OrthoDB" id="110914at2759"/>
<evidence type="ECO:0000256" key="4">
    <source>
        <dbReference type="ARBA" id="ARBA00022801"/>
    </source>
</evidence>
<dbReference type="GO" id="GO:0045490">
    <property type="term" value="P:pectin catabolic process"/>
    <property type="evidence" value="ECO:0007669"/>
    <property type="project" value="TreeGrafter"/>
</dbReference>
<dbReference type="Proteomes" id="UP000612746">
    <property type="component" value="Unassembled WGS sequence"/>
</dbReference>
<feature type="signal peptide" evidence="6">
    <location>
        <begin position="1"/>
        <end position="23"/>
    </location>
</feature>
<dbReference type="Pfam" id="PF07745">
    <property type="entry name" value="Glyco_hydro_53"/>
    <property type="match status" value="1"/>
</dbReference>
<dbReference type="GO" id="GO:0015926">
    <property type="term" value="F:glucosidase activity"/>
    <property type="evidence" value="ECO:0007669"/>
    <property type="project" value="InterPro"/>
</dbReference>
<feature type="chain" id="PRO_5034968869" description="Arabinogalactan endo-beta-1,4-galactanase" evidence="6">
    <location>
        <begin position="24"/>
        <end position="348"/>
    </location>
</feature>
<evidence type="ECO:0000256" key="5">
    <source>
        <dbReference type="ARBA" id="ARBA00023295"/>
    </source>
</evidence>
<comment type="catalytic activity">
    <reaction evidence="1 6">
        <text>The enzyme specifically hydrolyzes (1-&gt;4)-beta-D-galactosidic linkages in type I arabinogalactans.</text>
        <dbReference type="EC" id="3.2.1.89"/>
    </reaction>
</comment>
<evidence type="ECO:0000256" key="1">
    <source>
        <dbReference type="ARBA" id="ARBA00001695"/>
    </source>
</evidence>
<keyword evidence="5 6" id="KW-0326">Glycosidase</keyword>
<keyword evidence="8" id="KW-1185">Reference proteome</keyword>
<dbReference type="PANTHER" id="PTHR34983">
    <property type="entry name" value="ARABINOGALACTAN ENDO-BETA-1,4-GALACTANASE A"/>
    <property type="match status" value="1"/>
</dbReference>
<name>A0A8H7QAQ9_9FUNG</name>
<dbReference type="InterPro" id="IPR011683">
    <property type="entry name" value="Glyco_hydro_53"/>
</dbReference>
<comment type="similarity">
    <text evidence="2 6">Belongs to the glycosyl hydrolase 53 family.</text>
</comment>
<dbReference type="GO" id="GO:0031218">
    <property type="term" value="F:arabinogalactan endo-1,4-beta-galactosidase activity"/>
    <property type="evidence" value="ECO:0007669"/>
    <property type="project" value="UniProtKB-EC"/>
</dbReference>
<evidence type="ECO:0000313" key="7">
    <source>
        <dbReference type="EMBL" id="KAG2188635.1"/>
    </source>
</evidence>
<comment type="caution">
    <text evidence="7">The sequence shown here is derived from an EMBL/GenBank/DDBJ whole genome shotgun (WGS) entry which is preliminary data.</text>
</comment>